<dbReference type="SUPFAM" id="SSF52540">
    <property type="entry name" value="P-loop containing nucleoside triphosphate hydrolases"/>
    <property type="match status" value="1"/>
</dbReference>
<dbReference type="GO" id="GO:0015807">
    <property type="term" value="P:L-amino acid transport"/>
    <property type="evidence" value="ECO:0007669"/>
    <property type="project" value="TreeGrafter"/>
</dbReference>
<accession>A0A1G9XIE2</accession>
<organism evidence="7 8">
    <name type="scientific">Vreelandella arcis</name>
    <dbReference type="NCBI Taxonomy" id="416873"/>
    <lineage>
        <taxon>Bacteria</taxon>
        <taxon>Pseudomonadati</taxon>
        <taxon>Pseudomonadota</taxon>
        <taxon>Gammaproteobacteria</taxon>
        <taxon>Oceanospirillales</taxon>
        <taxon>Halomonadaceae</taxon>
        <taxon>Vreelandella</taxon>
    </lineage>
</organism>
<dbReference type="AlphaFoldDB" id="A0A1G9XIE2"/>
<comment type="similarity">
    <text evidence="1">Belongs to the ABC transporter superfamily.</text>
</comment>
<feature type="domain" description="ABC transporter" evidence="6">
    <location>
        <begin position="2"/>
        <end position="237"/>
    </location>
</feature>
<keyword evidence="5" id="KW-0029">Amino-acid transport</keyword>
<evidence type="ECO:0000313" key="7">
    <source>
        <dbReference type="EMBL" id="SDM96602.1"/>
    </source>
</evidence>
<dbReference type="GO" id="GO:0015658">
    <property type="term" value="F:branched-chain amino acid transmembrane transporter activity"/>
    <property type="evidence" value="ECO:0007669"/>
    <property type="project" value="TreeGrafter"/>
</dbReference>
<dbReference type="GO" id="GO:0016887">
    <property type="term" value="F:ATP hydrolysis activity"/>
    <property type="evidence" value="ECO:0007669"/>
    <property type="project" value="InterPro"/>
</dbReference>
<dbReference type="CDD" id="cd03224">
    <property type="entry name" value="ABC_TM1139_LivF_branched"/>
    <property type="match status" value="1"/>
</dbReference>
<dbReference type="Proteomes" id="UP000199677">
    <property type="component" value="Unassembled WGS sequence"/>
</dbReference>
<dbReference type="PANTHER" id="PTHR43820">
    <property type="entry name" value="HIGH-AFFINITY BRANCHED-CHAIN AMINO ACID TRANSPORT ATP-BINDING PROTEIN LIVF"/>
    <property type="match status" value="1"/>
</dbReference>
<dbReference type="NCBIfam" id="TIGR03410">
    <property type="entry name" value="urea_trans_UrtE"/>
    <property type="match status" value="1"/>
</dbReference>
<dbReference type="STRING" id="416873.SAMN04487951_101296"/>
<dbReference type="RefSeq" id="WP_089701762.1">
    <property type="nucleotide sequence ID" value="NZ_FNII01000001.1"/>
</dbReference>
<protein>
    <submittedName>
        <fullName evidence="7">Amino acid/amide ABC transporter ATP-binding protein 2, HAAT family (TC 3.A.1.4.-)</fullName>
    </submittedName>
</protein>
<dbReference type="EMBL" id="FNII01000001">
    <property type="protein sequence ID" value="SDM96602.1"/>
    <property type="molecule type" value="Genomic_DNA"/>
</dbReference>
<proteinExistence type="inferred from homology"/>
<reference evidence="8" key="1">
    <citation type="submission" date="2016-10" db="EMBL/GenBank/DDBJ databases">
        <authorList>
            <person name="Varghese N."/>
            <person name="Submissions S."/>
        </authorList>
    </citation>
    <scope>NUCLEOTIDE SEQUENCE [LARGE SCALE GENOMIC DNA]</scope>
    <source>
        <strain evidence="8">CGMCC 1.6494</strain>
    </source>
</reference>
<dbReference type="InterPro" id="IPR017780">
    <property type="entry name" value="ABC_transptr_urea_ATP-bd_UrtE"/>
</dbReference>
<dbReference type="Pfam" id="PF00005">
    <property type="entry name" value="ABC_tran"/>
    <property type="match status" value="1"/>
</dbReference>
<dbReference type="OrthoDB" id="9776369at2"/>
<evidence type="ECO:0000259" key="6">
    <source>
        <dbReference type="PROSITE" id="PS50893"/>
    </source>
</evidence>
<evidence type="ECO:0000256" key="3">
    <source>
        <dbReference type="ARBA" id="ARBA00022741"/>
    </source>
</evidence>
<dbReference type="InterPro" id="IPR052156">
    <property type="entry name" value="BCAA_Transport_ATP-bd_LivF"/>
</dbReference>
<dbReference type="InterPro" id="IPR027417">
    <property type="entry name" value="P-loop_NTPase"/>
</dbReference>
<name>A0A1G9XIE2_9GAMM</name>
<keyword evidence="2" id="KW-0813">Transport</keyword>
<gene>
    <name evidence="7" type="ORF">SAMN04487951_101296</name>
</gene>
<dbReference type="PROSITE" id="PS50893">
    <property type="entry name" value="ABC_TRANSPORTER_2"/>
    <property type="match status" value="1"/>
</dbReference>
<sequence length="237" mass="26200">MLAIEKLNQFYGESHTLWDLDLEVPAGQCTCVMGRNGVGKTTLLKAVMGEVAVKSGALRYTSTDSSGEIELTQKAVEARSRLGIGYVPQGRQIFPLLTVEENLRTGLAARRDGVRKIPERVYELFPVLEEMKNRRGGDLSGGQQQQLAIGRALVIEPKLLILDEPGEGIQPNIVAQIGQVIRQLINEDGLTVLLVEQKLPFARKYADRFVIMDRGRPVAKGEISELSNELIKQHLTV</sequence>
<evidence type="ECO:0000256" key="1">
    <source>
        <dbReference type="ARBA" id="ARBA00005417"/>
    </source>
</evidence>
<evidence type="ECO:0000256" key="5">
    <source>
        <dbReference type="ARBA" id="ARBA00022970"/>
    </source>
</evidence>
<dbReference type="InterPro" id="IPR003593">
    <property type="entry name" value="AAA+_ATPase"/>
</dbReference>
<dbReference type="GO" id="GO:0005524">
    <property type="term" value="F:ATP binding"/>
    <property type="evidence" value="ECO:0007669"/>
    <property type="project" value="UniProtKB-KW"/>
</dbReference>
<keyword evidence="4 7" id="KW-0067">ATP-binding</keyword>
<dbReference type="Gene3D" id="3.40.50.300">
    <property type="entry name" value="P-loop containing nucleotide triphosphate hydrolases"/>
    <property type="match status" value="1"/>
</dbReference>
<evidence type="ECO:0000313" key="8">
    <source>
        <dbReference type="Proteomes" id="UP000199677"/>
    </source>
</evidence>
<dbReference type="SMART" id="SM00382">
    <property type="entry name" value="AAA"/>
    <property type="match status" value="1"/>
</dbReference>
<dbReference type="InterPro" id="IPR003439">
    <property type="entry name" value="ABC_transporter-like_ATP-bd"/>
</dbReference>
<keyword evidence="3" id="KW-0547">Nucleotide-binding</keyword>
<keyword evidence="8" id="KW-1185">Reference proteome</keyword>
<evidence type="ECO:0000256" key="4">
    <source>
        <dbReference type="ARBA" id="ARBA00022840"/>
    </source>
</evidence>
<dbReference type="PANTHER" id="PTHR43820:SF5">
    <property type="entry name" value="HIGH-AFFINITY BRANCHED-CHAIN AMINO ACID TRANSPORT ATP-BINDING PROTEIN"/>
    <property type="match status" value="1"/>
</dbReference>
<evidence type="ECO:0000256" key="2">
    <source>
        <dbReference type="ARBA" id="ARBA00022448"/>
    </source>
</evidence>